<keyword evidence="1" id="KW-0472">Membrane</keyword>
<proteinExistence type="predicted"/>
<keyword evidence="1" id="KW-0812">Transmembrane</keyword>
<dbReference type="Proteomes" id="UP001161707">
    <property type="component" value="Unassembled WGS sequence"/>
</dbReference>
<name>A0AA42R3W7_ENTCL</name>
<keyword evidence="1" id="KW-1133">Transmembrane helix</keyword>
<dbReference type="AlphaFoldDB" id="A0AA42R3W7"/>
<evidence type="ECO:0000313" key="3">
    <source>
        <dbReference type="Proteomes" id="UP001161707"/>
    </source>
</evidence>
<gene>
    <name evidence="2" type="ORF">N5E88_24800</name>
</gene>
<feature type="transmembrane region" description="Helical" evidence="1">
    <location>
        <begin position="32"/>
        <end position="51"/>
    </location>
</feature>
<comment type="caution">
    <text evidence="2">The sequence shown here is derived from an EMBL/GenBank/DDBJ whole genome shotgun (WGS) entry which is preliminary data.</text>
</comment>
<reference evidence="2" key="1">
    <citation type="submission" date="2022-09" db="EMBL/GenBank/DDBJ databases">
        <title>Intensive care unit water sources are persistently colonized with multi-drug resistant bacteria and are the site of extensive horizontal gene transfer of antibiotic resistance genes.</title>
        <authorList>
            <person name="Diorio-Toth L."/>
        </authorList>
    </citation>
    <scope>NUCLEOTIDE SEQUENCE</scope>
    <source>
        <strain evidence="2">GD03711</strain>
    </source>
</reference>
<protein>
    <submittedName>
        <fullName evidence="2">Permease</fullName>
    </submittedName>
</protein>
<evidence type="ECO:0000256" key="1">
    <source>
        <dbReference type="SAM" id="Phobius"/>
    </source>
</evidence>
<feature type="transmembrane region" description="Helical" evidence="1">
    <location>
        <begin position="72"/>
        <end position="96"/>
    </location>
</feature>
<dbReference type="RefSeq" id="WP_015386464.1">
    <property type="nucleotide sequence ID" value="NZ_CBCYAB010000039.1"/>
</dbReference>
<organism evidence="2 3">
    <name type="scientific">Enterobacter cloacae</name>
    <dbReference type="NCBI Taxonomy" id="550"/>
    <lineage>
        <taxon>Bacteria</taxon>
        <taxon>Pseudomonadati</taxon>
        <taxon>Pseudomonadota</taxon>
        <taxon>Gammaproteobacteria</taxon>
        <taxon>Enterobacterales</taxon>
        <taxon>Enterobacteriaceae</taxon>
        <taxon>Enterobacter</taxon>
        <taxon>Enterobacter cloacae complex</taxon>
    </lineage>
</organism>
<dbReference type="EMBL" id="JAOCIY010000135">
    <property type="protein sequence ID" value="MDH1482680.1"/>
    <property type="molecule type" value="Genomic_DNA"/>
</dbReference>
<sequence length="98" mass="10579">MPLSLCLSLSTLVGLIITVVDTRIVGFGYSAWAAVLQCVLPGLGVWLGNLIRKWIMPDAVYGSTGAVIQARLLWAVLPQFIGWFIGFMVAMSILGIRA</sequence>
<accession>A0AA42R3W7</accession>
<evidence type="ECO:0000313" key="2">
    <source>
        <dbReference type="EMBL" id="MDH1482680.1"/>
    </source>
</evidence>